<dbReference type="PROSITE" id="PS00379">
    <property type="entry name" value="CDP_ALCOHOL_P_TRANSF"/>
    <property type="match status" value="1"/>
</dbReference>
<evidence type="ECO:0008006" key="6">
    <source>
        <dbReference type="Google" id="ProtNLM"/>
    </source>
</evidence>
<reference evidence="4" key="1">
    <citation type="journal article" date="2022" name="Int. J. Syst. Evol. Microbiol.">
        <title>Pseudomonas aegrilactucae sp. nov. and Pseudomonas morbosilactucae sp. nov., pathogens causing bacterial rot of lettuce in Japan.</title>
        <authorList>
            <person name="Sawada H."/>
            <person name="Fujikawa T."/>
            <person name="Satou M."/>
        </authorList>
    </citation>
    <scope>NUCLEOTIDE SEQUENCE</scope>
    <source>
        <strain evidence="4">0166_1</strain>
    </source>
</reference>
<feature type="transmembrane region" description="Helical" evidence="3">
    <location>
        <begin position="33"/>
        <end position="50"/>
    </location>
</feature>
<feature type="transmembrane region" description="Helical" evidence="3">
    <location>
        <begin position="178"/>
        <end position="197"/>
    </location>
</feature>
<dbReference type="Proteomes" id="UP001162834">
    <property type="component" value="Chromosome"/>
</dbReference>
<dbReference type="InterPro" id="IPR043130">
    <property type="entry name" value="CDP-OH_PTrfase_TM_dom"/>
</dbReference>
<feature type="transmembrane region" description="Helical" evidence="3">
    <location>
        <begin position="62"/>
        <end position="79"/>
    </location>
</feature>
<dbReference type="SUPFAM" id="SSF53649">
    <property type="entry name" value="Alkaline phosphatase-like"/>
    <property type="match status" value="1"/>
</dbReference>
<feature type="transmembrane region" description="Helical" evidence="3">
    <location>
        <begin position="275"/>
        <end position="297"/>
    </location>
</feature>
<evidence type="ECO:0000256" key="3">
    <source>
        <dbReference type="SAM" id="Phobius"/>
    </source>
</evidence>
<gene>
    <name evidence="4" type="ORF">DSM104329_02594</name>
</gene>
<dbReference type="Gene3D" id="1.20.120.1760">
    <property type="match status" value="1"/>
</dbReference>
<evidence type="ECO:0000313" key="5">
    <source>
        <dbReference type="Proteomes" id="UP001162834"/>
    </source>
</evidence>
<keyword evidence="3" id="KW-0472">Membrane</keyword>
<keyword evidence="3" id="KW-1133">Transmembrane helix</keyword>
<dbReference type="GO" id="GO:0008654">
    <property type="term" value="P:phospholipid biosynthetic process"/>
    <property type="evidence" value="ECO:0007669"/>
    <property type="project" value="InterPro"/>
</dbReference>
<protein>
    <recommendedName>
        <fullName evidence="6">CDP-alcohol phosphatidyltransferase family protein</fullName>
    </recommendedName>
</protein>
<organism evidence="4 5">
    <name type="scientific">Capillimicrobium parvum</name>
    <dbReference type="NCBI Taxonomy" id="2884022"/>
    <lineage>
        <taxon>Bacteria</taxon>
        <taxon>Bacillati</taxon>
        <taxon>Actinomycetota</taxon>
        <taxon>Thermoleophilia</taxon>
        <taxon>Solirubrobacterales</taxon>
        <taxon>Capillimicrobiaceae</taxon>
        <taxon>Capillimicrobium</taxon>
    </lineage>
</organism>
<feature type="transmembrane region" description="Helical" evidence="3">
    <location>
        <begin position="359"/>
        <end position="381"/>
    </location>
</feature>
<feature type="transmembrane region" description="Helical" evidence="3">
    <location>
        <begin position="85"/>
        <end position="106"/>
    </location>
</feature>
<feature type="transmembrane region" description="Helical" evidence="3">
    <location>
        <begin position="144"/>
        <end position="166"/>
    </location>
</feature>
<feature type="transmembrane region" description="Helical" evidence="3">
    <location>
        <begin position="203"/>
        <end position="223"/>
    </location>
</feature>
<dbReference type="InterPro" id="IPR017850">
    <property type="entry name" value="Alkaline_phosphatase_core_sf"/>
</dbReference>
<evidence type="ECO:0000313" key="4">
    <source>
        <dbReference type="EMBL" id="UGS36194.1"/>
    </source>
</evidence>
<dbReference type="InterPro" id="IPR000462">
    <property type="entry name" value="CDP-OH_P_trans"/>
</dbReference>
<keyword evidence="5" id="KW-1185">Reference proteome</keyword>
<accession>A0A9E7C116</accession>
<dbReference type="InterPro" id="IPR048254">
    <property type="entry name" value="CDP_ALCOHOL_P_TRANSF_CS"/>
</dbReference>
<evidence type="ECO:0000256" key="1">
    <source>
        <dbReference type="ARBA" id="ARBA00022679"/>
    </source>
</evidence>
<dbReference type="EMBL" id="CP087164">
    <property type="protein sequence ID" value="UGS36194.1"/>
    <property type="molecule type" value="Genomic_DNA"/>
</dbReference>
<feature type="transmembrane region" description="Helical" evidence="3">
    <location>
        <begin position="244"/>
        <end position="269"/>
    </location>
</feature>
<feature type="transmembrane region" description="Helical" evidence="3">
    <location>
        <begin position="304"/>
        <end position="330"/>
    </location>
</feature>
<feature type="transmembrane region" description="Helical" evidence="3">
    <location>
        <begin position="393"/>
        <end position="413"/>
    </location>
</feature>
<dbReference type="Gene3D" id="3.40.720.10">
    <property type="entry name" value="Alkaline Phosphatase, subunit A"/>
    <property type="match status" value="1"/>
</dbReference>
<dbReference type="GO" id="GO:0016020">
    <property type="term" value="C:membrane"/>
    <property type="evidence" value="ECO:0007669"/>
    <property type="project" value="InterPro"/>
</dbReference>
<name>A0A9E7C116_9ACTN</name>
<keyword evidence="3" id="KW-0812">Transmembrane</keyword>
<dbReference type="KEGG" id="sbae:DSM104329_02594"/>
<proteinExistence type="inferred from homology"/>
<evidence type="ECO:0000256" key="2">
    <source>
        <dbReference type="RuleBase" id="RU003750"/>
    </source>
</evidence>
<dbReference type="Pfam" id="PF01066">
    <property type="entry name" value="CDP-OH_P_transf"/>
    <property type="match status" value="1"/>
</dbReference>
<sequence>MSWAGPATGLAAQVLLLAVVTQAAGLGAAGWVVGLVSAVVIAAALARGLAGGADDRLGPASWVTLARATLAVGVAALAVDSLIRGIPVALFVTIAAVALSLDLVDGQVARRTGTESRLGARFDGEIDAFLILALSVHVAPTVGAWVLAIGFARYLFLAGEWLLPWMRAPLPARRWRKIVAAAQGIVLTVAAAGVLPLGLVRALLAAALAALAASIGECVWWLWRRRDVPRERTRDAVDHPRERGPLRTGIAAALTVLAALLVWVALVAPAEPSRFALGAFVRLPLELLVVVALAVLLPAAPRRALVIAAGAVLSAIVVVKVLDIGFFTAFNRPFRPVDDSGYVGIGIETLGDAIGRAQAHIVAVVVGLLVVVLLAVPVLALARVTRVAAGHRAWALGAMAVLGVVWVGLRVAGAPVASYSAAQLAVGEVQAVQAGLHDHAVLARLIARDRFQATPGDRLLTGLRGKDVLLVFVESYGRVAVHGSSFSPGVDAVLRRGDAQLRTAGFSARSAFLTSPTFGGLSWLAHSTLQSGLEIDGQRRYDQLVGSDRLSLTRAFKRAGWRTIADMPQDHRDWPQGRTFYHYDKVYDRRNLGYRGPGFGLPPMPDQYTMLALQRFELANRHRPPVFAEVDLTSSHTPWTRIPRLIPWDQVGDGSIFGRIAPAEATTASLFGDAERARAAYGHSIEYALRMLFSFVQRYGTDDTVLVVLGDHQPSTKVSGDSAGHDVPVSIIARDPKVMAQVAGWRWEAGMRPSPQAPVWPMRALRDRFLSAFGSSPAGG</sequence>
<keyword evidence="1 2" id="KW-0808">Transferase</keyword>
<dbReference type="GO" id="GO:0016780">
    <property type="term" value="F:phosphotransferase activity, for other substituted phosphate groups"/>
    <property type="evidence" value="ECO:0007669"/>
    <property type="project" value="InterPro"/>
</dbReference>
<dbReference type="AlphaFoldDB" id="A0A9E7C116"/>
<comment type="similarity">
    <text evidence="2">Belongs to the CDP-alcohol phosphatidyltransferase class-I family.</text>
</comment>